<feature type="compositionally biased region" description="Polar residues" evidence="1">
    <location>
        <begin position="230"/>
        <end position="242"/>
    </location>
</feature>
<protein>
    <submittedName>
        <fullName evidence="2">Uncharacterized protein</fullName>
    </submittedName>
</protein>
<evidence type="ECO:0000313" key="3">
    <source>
        <dbReference type="Proteomes" id="UP000324800"/>
    </source>
</evidence>
<dbReference type="Proteomes" id="UP000324800">
    <property type="component" value="Unassembled WGS sequence"/>
</dbReference>
<accession>A0A5J4TY28</accession>
<gene>
    <name evidence="2" type="ORF">EZS28_041684</name>
</gene>
<feature type="compositionally biased region" description="Basic and acidic residues" evidence="1">
    <location>
        <begin position="39"/>
        <end position="55"/>
    </location>
</feature>
<reference evidence="2 3" key="1">
    <citation type="submission" date="2019-03" db="EMBL/GenBank/DDBJ databases">
        <title>Single cell metagenomics reveals metabolic interactions within the superorganism composed of flagellate Streblomastix strix and complex community of Bacteroidetes bacteria on its surface.</title>
        <authorList>
            <person name="Treitli S.C."/>
            <person name="Kolisko M."/>
            <person name="Husnik F."/>
            <person name="Keeling P."/>
            <person name="Hampl V."/>
        </authorList>
    </citation>
    <scope>NUCLEOTIDE SEQUENCE [LARGE SCALE GENOMIC DNA]</scope>
    <source>
        <strain evidence="2">ST1C</strain>
    </source>
</reference>
<name>A0A5J4TY28_9EUKA</name>
<dbReference type="EMBL" id="SNRW01023727">
    <property type="protein sequence ID" value="KAA6362789.1"/>
    <property type="molecule type" value="Genomic_DNA"/>
</dbReference>
<dbReference type="AlphaFoldDB" id="A0A5J4TY28"/>
<evidence type="ECO:0000256" key="1">
    <source>
        <dbReference type="SAM" id="MobiDB-lite"/>
    </source>
</evidence>
<sequence length="262" mass="28925">TLTQNVAVPFALPPVMLHQETFTDLLKVVIENIQDRERGGKYDQSELEKEDDTPSRRQLPSNICSPTMSGKEQLLSARQIAQEKSSEVSGVKTFNFPGQVLYADYKYLGGYEGHTLIKWSRIPIDAVLHDEAELIEQNENKDGLNKQNSLAGSLGGILNGYDGEEAGFGPRYVVKLEDMGFFIHCEVVPEKAPTEVNSMAGIINKDAQQQQQQVDDNKTKMPEIKPPQIVTLQPGSQTNKGFGTSSSQQRVTTTSGSVKIVQ</sequence>
<feature type="region of interest" description="Disordered" evidence="1">
    <location>
        <begin position="39"/>
        <end position="65"/>
    </location>
</feature>
<feature type="compositionally biased region" description="Polar residues" evidence="1">
    <location>
        <begin position="56"/>
        <end position="65"/>
    </location>
</feature>
<feature type="region of interest" description="Disordered" evidence="1">
    <location>
        <begin position="228"/>
        <end position="262"/>
    </location>
</feature>
<feature type="compositionally biased region" description="Low complexity" evidence="1">
    <location>
        <begin position="243"/>
        <end position="262"/>
    </location>
</feature>
<feature type="non-terminal residue" evidence="2">
    <location>
        <position position="1"/>
    </location>
</feature>
<evidence type="ECO:0000313" key="2">
    <source>
        <dbReference type="EMBL" id="KAA6362789.1"/>
    </source>
</evidence>
<organism evidence="2 3">
    <name type="scientific">Streblomastix strix</name>
    <dbReference type="NCBI Taxonomy" id="222440"/>
    <lineage>
        <taxon>Eukaryota</taxon>
        <taxon>Metamonada</taxon>
        <taxon>Preaxostyla</taxon>
        <taxon>Oxymonadida</taxon>
        <taxon>Streblomastigidae</taxon>
        <taxon>Streblomastix</taxon>
    </lineage>
</organism>
<comment type="caution">
    <text evidence="2">The sequence shown here is derived from an EMBL/GenBank/DDBJ whole genome shotgun (WGS) entry which is preliminary data.</text>
</comment>
<proteinExistence type="predicted"/>